<keyword evidence="2" id="KW-1185">Reference proteome</keyword>
<reference evidence="1 2" key="1">
    <citation type="submission" date="2020-11" db="EMBL/GenBank/DDBJ databases">
        <title>Genomic insight of Alicyclobacillus mali FL 18 reveals a new arsenic-resistant strain, with potential in environmental biotechnology.</title>
        <authorList>
            <person name="Fiorentino G."/>
            <person name="Gallo G."/>
            <person name="Aulitto M."/>
        </authorList>
    </citation>
    <scope>NUCLEOTIDE SEQUENCE [LARGE SCALE GENOMIC DNA]</scope>
    <source>
        <strain evidence="1 2">FL 18</strain>
    </source>
</reference>
<evidence type="ECO:0000313" key="1">
    <source>
        <dbReference type="EMBL" id="MBF8376336.1"/>
    </source>
</evidence>
<name>A0ABS0EZ71_9BACL</name>
<accession>A0ABS0EZ71</accession>
<organism evidence="1 2">
    <name type="scientific">Alicyclobacillus mali</name>
    <name type="common">ex Roth et al. 2021</name>
    <dbReference type="NCBI Taxonomy" id="1123961"/>
    <lineage>
        <taxon>Bacteria</taxon>
        <taxon>Bacillati</taxon>
        <taxon>Bacillota</taxon>
        <taxon>Bacilli</taxon>
        <taxon>Bacillales</taxon>
        <taxon>Alicyclobacillaceae</taxon>
        <taxon>Alicyclobacillus</taxon>
    </lineage>
</organism>
<comment type="caution">
    <text evidence="1">The sequence shown here is derived from an EMBL/GenBank/DDBJ whole genome shotgun (WGS) entry which is preliminary data.</text>
</comment>
<dbReference type="EMBL" id="JADPKZ010000010">
    <property type="protein sequence ID" value="MBF8376336.1"/>
    <property type="molecule type" value="Genomic_DNA"/>
</dbReference>
<sequence>MSSYEIEMLHRAVRKQIELRGKWGHELLDRAPPVLWFGNTQSRKPKIVTIGANPSRSEFLKLNKKQALKLLTDTGDQTKLIYLEPPNENRFRVLENNESLQDILQNEALSTEILNSYNFYFKKQPYVKWFGKKEDPYLVERLLQNLNGSYYEIPDVQYTAIHLDLFPFVTVSDYSQIRGLAERDLFQNQWAQNFLRDLITYIAPELIVVFGSSNFRVFKRLFREYLEERRRKLSFEYEKNNGESVCANYEIMTYGYKTSLVGISVNLGNPRGFTKDALDALGSQILRDLHKR</sequence>
<dbReference type="Proteomes" id="UP000642910">
    <property type="component" value="Unassembled WGS sequence"/>
</dbReference>
<proteinExistence type="predicted"/>
<dbReference type="RefSeq" id="WP_195866733.1">
    <property type="nucleotide sequence ID" value="NZ_JADPKZ010000010.1"/>
</dbReference>
<protein>
    <recommendedName>
        <fullName evidence="3">Uracil DNA glycosylase superfamily protein</fullName>
    </recommendedName>
</protein>
<gene>
    <name evidence="1" type="ORF">IW967_00305</name>
</gene>
<evidence type="ECO:0000313" key="2">
    <source>
        <dbReference type="Proteomes" id="UP000642910"/>
    </source>
</evidence>
<evidence type="ECO:0008006" key="3">
    <source>
        <dbReference type="Google" id="ProtNLM"/>
    </source>
</evidence>